<dbReference type="AlphaFoldDB" id="A0A8J7AX13"/>
<dbReference type="RefSeq" id="WP_193906393.1">
    <property type="nucleotide sequence ID" value="NZ_JADEXG010000018.1"/>
</dbReference>
<evidence type="ECO:0000313" key="8">
    <source>
        <dbReference type="Proteomes" id="UP000636505"/>
    </source>
</evidence>
<dbReference type="PANTHER" id="PTHR14226">
    <property type="entry name" value="NEUROPATHY TARGET ESTERASE/SWISS CHEESE D.MELANOGASTER"/>
    <property type="match status" value="1"/>
</dbReference>
<dbReference type="GO" id="GO:0046470">
    <property type="term" value="P:phosphatidylcholine metabolic process"/>
    <property type="evidence" value="ECO:0007669"/>
    <property type="project" value="InterPro"/>
</dbReference>
<dbReference type="Gene3D" id="3.40.1090.10">
    <property type="entry name" value="Cytosolic phospholipase A2 catalytic domain"/>
    <property type="match status" value="2"/>
</dbReference>
<comment type="caution">
    <text evidence="7">The sequence shown here is derived from an EMBL/GenBank/DDBJ whole genome shotgun (WGS) entry which is preliminary data.</text>
</comment>
<proteinExistence type="inferred from homology"/>
<dbReference type="SUPFAM" id="SSF52151">
    <property type="entry name" value="FabD/lysophospholipase-like"/>
    <property type="match status" value="1"/>
</dbReference>
<keyword evidence="8" id="KW-1185">Reference proteome</keyword>
<comment type="similarity">
    <text evidence="1">Belongs to the NTE family.</text>
</comment>
<protein>
    <submittedName>
        <fullName evidence="7">Patatin-like phospholipase family protein</fullName>
    </submittedName>
</protein>
<organism evidence="7 8">
    <name type="scientific">Vasconcelosia minhoensis LEGE 07310</name>
    <dbReference type="NCBI Taxonomy" id="915328"/>
    <lineage>
        <taxon>Bacteria</taxon>
        <taxon>Bacillati</taxon>
        <taxon>Cyanobacteriota</taxon>
        <taxon>Cyanophyceae</taxon>
        <taxon>Nodosilineales</taxon>
        <taxon>Cymatolegaceae</taxon>
        <taxon>Vasconcelosia</taxon>
        <taxon>Vasconcelosia minhoensis</taxon>
    </lineage>
</organism>
<dbReference type="InterPro" id="IPR050301">
    <property type="entry name" value="NTE"/>
</dbReference>
<keyword evidence="2 5" id="KW-0378">Hydrolase</keyword>
<accession>A0A8J7AX13</accession>
<evidence type="ECO:0000256" key="1">
    <source>
        <dbReference type="ARBA" id="ARBA00006636"/>
    </source>
</evidence>
<dbReference type="InterPro" id="IPR001423">
    <property type="entry name" value="LysoPLipase_patatin_CS"/>
</dbReference>
<dbReference type="GO" id="GO:0004622">
    <property type="term" value="F:phosphatidylcholine lysophospholipase activity"/>
    <property type="evidence" value="ECO:0007669"/>
    <property type="project" value="InterPro"/>
</dbReference>
<dbReference type="PROSITE" id="PS01237">
    <property type="entry name" value="UPF0028"/>
    <property type="match status" value="1"/>
</dbReference>
<reference evidence="7" key="1">
    <citation type="submission" date="2020-10" db="EMBL/GenBank/DDBJ databases">
        <authorList>
            <person name="Castelo-Branco R."/>
            <person name="Eusebio N."/>
            <person name="Adriana R."/>
            <person name="Vieira A."/>
            <person name="Brugerolle De Fraissinette N."/>
            <person name="Rezende De Castro R."/>
            <person name="Schneider M.P."/>
            <person name="Vasconcelos V."/>
            <person name="Leao P.N."/>
        </authorList>
    </citation>
    <scope>NUCLEOTIDE SEQUENCE</scope>
    <source>
        <strain evidence="7">LEGE 07310</strain>
    </source>
</reference>
<dbReference type="EMBL" id="JADEXG010000018">
    <property type="protein sequence ID" value="MBE9077532.1"/>
    <property type="molecule type" value="Genomic_DNA"/>
</dbReference>
<feature type="short sequence motif" description="DGA/G" evidence="5">
    <location>
        <begin position="155"/>
        <end position="157"/>
    </location>
</feature>
<evidence type="ECO:0000259" key="6">
    <source>
        <dbReference type="PROSITE" id="PS51635"/>
    </source>
</evidence>
<feature type="short sequence motif" description="GXGXXG" evidence="5">
    <location>
        <begin position="11"/>
        <end position="16"/>
    </location>
</feature>
<feature type="domain" description="PNPLA" evidence="6">
    <location>
        <begin position="7"/>
        <end position="168"/>
    </location>
</feature>
<dbReference type="InterPro" id="IPR002641">
    <property type="entry name" value="PNPLA_dom"/>
</dbReference>
<evidence type="ECO:0000256" key="4">
    <source>
        <dbReference type="ARBA" id="ARBA00023098"/>
    </source>
</evidence>
<dbReference type="InterPro" id="IPR016035">
    <property type="entry name" value="Acyl_Trfase/lysoPLipase"/>
</dbReference>
<sequence>MSKTVGLALGGGGARGWAHVGVLRALEEADIQIDYLAGTSIGALVGAVYVTGALKQLEALAEDISLQALLPLLDISFPSPGLVNGDRIREFIADYLSDRQIEEADIPFRCVSTNFLLKQEVVFKTGSMVDAVRASISIPGVFVPFQHRENVYLVDGGVVNPVPVSVVREMGAEAVIAINAISTRSELNVGWDELVEVRR</sequence>
<dbReference type="GO" id="GO:0016042">
    <property type="term" value="P:lipid catabolic process"/>
    <property type="evidence" value="ECO:0007669"/>
    <property type="project" value="UniProtKB-UniRule"/>
</dbReference>
<evidence type="ECO:0000256" key="2">
    <source>
        <dbReference type="ARBA" id="ARBA00022801"/>
    </source>
</evidence>
<keyword evidence="3 5" id="KW-0442">Lipid degradation</keyword>
<evidence type="ECO:0000256" key="3">
    <source>
        <dbReference type="ARBA" id="ARBA00022963"/>
    </source>
</evidence>
<evidence type="ECO:0000313" key="7">
    <source>
        <dbReference type="EMBL" id="MBE9077532.1"/>
    </source>
</evidence>
<name>A0A8J7AX13_9CYAN</name>
<keyword evidence="4 5" id="KW-0443">Lipid metabolism</keyword>
<gene>
    <name evidence="7" type="ORF">IQ241_09505</name>
</gene>
<dbReference type="Pfam" id="PF01734">
    <property type="entry name" value="Patatin"/>
    <property type="match status" value="1"/>
</dbReference>
<dbReference type="PROSITE" id="PS51635">
    <property type="entry name" value="PNPLA"/>
    <property type="match status" value="1"/>
</dbReference>
<feature type="short sequence motif" description="GXSXG" evidence="5">
    <location>
        <begin position="38"/>
        <end position="42"/>
    </location>
</feature>
<dbReference type="PANTHER" id="PTHR14226:SF76">
    <property type="entry name" value="NTE FAMILY PROTEIN RSSA"/>
    <property type="match status" value="1"/>
</dbReference>
<feature type="active site" description="Nucleophile" evidence="5">
    <location>
        <position position="40"/>
    </location>
</feature>
<dbReference type="Proteomes" id="UP000636505">
    <property type="component" value="Unassembled WGS sequence"/>
</dbReference>
<evidence type="ECO:0000256" key="5">
    <source>
        <dbReference type="PROSITE-ProRule" id="PRU01161"/>
    </source>
</evidence>
<feature type="active site" description="Proton acceptor" evidence="5">
    <location>
        <position position="155"/>
    </location>
</feature>